<dbReference type="AlphaFoldDB" id="A0A2A6DYP8"/>
<keyword evidence="1" id="KW-0175">Coiled coil</keyword>
<comment type="caution">
    <text evidence="2">The sequence shown here is derived from an EMBL/GenBank/DDBJ whole genome shotgun (WGS) entry which is preliminary data.</text>
</comment>
<evidence type="ECO:0000313" key="2">
    <source>
        <dbReference type="EMBL" id="PDO09884.1"/>
    </source>
</evidence>
<protein>
    <submittedName>
        <fullName evidence="2">Uncharacterized protein</fullName>
    </submittedName>
</protein>
<organism evidence="2 3">
    <name type="scientific">Candidatus Reconcilbacillus cellulovorans</name>
    <dbReference type="NCBI Taxonomy" id="1906605"/>
    <lineage>
        <taxon>Bacteria</taxon>
        <taxon>Bacillati</taxon>
        <taxon>Bacillota</taxon>
        <taxon>Bacilli</taxon>
        <taxon>Bacillales</taxon>
        <taxon>Paenibacillaceae</taxon>
        <taxon>Candidatus Reconcilbacillus</taxon>
    </lineage>
</organism>
<feature type="coiled-coil region" evidence="1">
    <location>
        <begin position="509"/>
        <end position="536"/>
    </location>
</feature>
<name>A0A2A6DYP8_9BACL</name>
<evidence type="ECO:0000313" key="3">
    <source>
        <dbReference type="Proteomes" id="UP000243688"/>
    </source>
</evidence>
<sequence>MTIAEWTRELELISEQIESSMSELDEYYAILRQHVPLAEKRVTLACQELRTVFDYFLAEGNGRSFFRTIADNAQSCLEYILNWMENAKSCRPSAERIENLRRIVFSVKPFLDDLDLLSLNMRLFAAKRTYSAQGLDMFTRHVHRIVAGLKRQFAELSESVGHLTEESGRCVGKIGELPESETAVRRDVFQAVVADLERWIKFVESTRWVCMNLSDHFNQIIKSIEEIVIFFQWHDLLRQSEENMKKCCVVLRAHLTDDADSAEGTVERLECVAFAEAGMRLLSRLAAQVEEEMRTSLSEIVSVFERLSSAVSEFADDAGHLADFFAAPGATMECLLGEIVRNMEHAAERCRCDMEASDKWVEDERRLRDRFGELASRMNVARFDTEILRSMPILAKLEFVHASHETRMMDGLLENAISRFVDAFVEQDALFCRIRKETEYEFEQFRKFWISNRRPLEIALLTLKKSVEGLKLAGAVVGDTVGMLFREIRVLADEVAALRHRLLVVEPMLERLHALHVRIERMADEIREEKERLIRRQGSEAVGLKEEELLRLFGQLTGYAERKTAKETLGVDGWDEGSERGDLTLF</sequence>
<evidence type="ECO:0000256" key="1">
    <source>
        <dbReference type="SAM" id="Coils"/>
    </source>
</evidence>
<reference evidence="2 3" key="1">
    <citation type="submission" date="2016-12" db="EMBL/GenBank/DDBJ databases">
        <title>Candidatus Reconcilibacillus cellulovorans genome.</title>
        <authorList>
            <person name="Kolinko S."/>
            <person name="Wu Y.-W."/>
            <person name="Tachea F."/>
            <person name="Denzel E."/>
            <person name="Hiras J."/>
            <person name="Baecker N."/>
            <person name="Chan L.J."/>
            <person name="Eichorst S.A."/>
            <person name="Frey D."/>
            <person name="Adams P.D."/>
            <person name="Pray T."/>
            <person name="Tanjore D."/>
            <person name="Petzold C.J."/>
            <person name="Gladden J.M."/>
            <person name="Simmons B.A."/>
            <person name="Singer S.W."/>
        </authorList>
    </citation>
    <scope>NUCLEOTIDE SEQUENCE [LARGE SCALE GENOMIC DNA]</scope>
    <source>
        <strain evidence="2">JTherm</strain>
    </source>
</reference>
<dbReference type="Proteomes" id="UP000243688">
    <property type="component" value="Unassembled WGS sequence"/>
</dbReference>
<dbReference type="EMBL" id="MOXJ01000025">
    <property type="protein sequence ID" value="PDO09884.1"/>
    <property type="molecule type" value="Genomic_DNA"/>
</dbReference>
<proteinExistence type="predicted"/>
<gene>
    <name evidence="2" type="ORF">BLM47_10320</name>
</gene>
<accession>A0A2A6DYP8</accession>